<keyword evidence="1" id="KW-0378">Hydrolase</keyword>
<evidence type="ECO:0000313" key="4">
    <source>
        <dbReference type="Proteomes" id="UP001324287"/>
    </source>
</evidence>
<gene>
    <name evidence="3" type="ORF">U6N30_22495</name>
</gene>
<name>A0ABZ1AVU2_9ACTN</name>
<dbReference type="SUPFAM" id="SSF63817">
    <property type="entry name" value="Sortase"/>
    <property type="match status" value="1"/>
</dbReference>
<dbReference type="InterPro" id="IPR042001">
    <property type="entry name" value="Sortase_F"/>
</dbReference>
<sequence length="192" mass="19442">MALVGRRRRVLLAITALLTLTGAAPGTAAVAPEKLLATLGTSPGGPAAPARITVPSAGLDAPLASAGLDRSGALVPPADPAVAGWYADGPSPGETGPAVIAGHVDWAGAPGVFSGLAELDRGAEVFVRRADGSTVRFSVTRVLRLAKSEFPTTAVYAPTTGAELRLITCGGVFDRTRGSYQDNVVVFAEAIR</sequence>
<proteinExistence type="predicted"/>
<evidence type="ECO:0000256" key="1">
    <source>
        <dbReference type="ARBA" id="ARBA00022801"/>
    </source>
</evidence>
<dbReference type="CDD" id="cd05829">
    <property type="entry name" value="Sortase_F"/>
    <property type="match status" value="1"/>
</dbReference>
<dbReference type="EMBL" id="CP141261">
    <property type="protein sequence ID" value="WRL62685.1"/>
    <property type="molecule type" value="Genomic_DNA"/>
</dbReference>
<dbReference type="Gene3D" id="2.40.260.10">
    <property type="entry name" value="Sortase"/>
    <property type="match status" value="1"/>
</dbReference>
<dbReference type="Pfam" id="PF04203">
    <property type="entry name" value="Sortase"/>
    <property type="match status" value="1"/>
</dbReference>
<feature type="chain" id="PRO_5046291041" evidence="2">
    <location>
        <begin position="29"/>
        <end position="192"/>
    </location>
</feature>
<feature type="signal peptide" evidence="2">
    <location>
        <begin position="1"/>
        <end position="28"/>
    </location>
</feature>
<reference evidence="3 4" key="1">
    <citation type="submission" date="2023-12" db="EMBL/GenBank/DDBJ databases">
        <title>Blastococcus brunescens sp. nov., an actonobacterium isolated from sandstone collected in sahara desert.</title>
        <authorList>
            <person name="Gtari M."/>
            <person name="Ghodhbane F."/>
        </authorList>
    </citation>
    <scope>NUCLEOTIDE SEQUENCE [LARGE SCALE GENOMIC DNA]</scope>
    <source>
        <strain evidence="3 4">BMG 8361</strain>
    </source>
</reference>
<protein>
    <submittedName>
        <fullName evidence="3">Class F sortase</fullName>
    </submittedName>
</protein>
<evidence type="ECO:0000256" key="2">
    <source>
        <dbReference type="SAM" id="SignalP"/>
    </source>
</evidence>
<evidence type="ECO:0000313" key="3">
    <source>
        <dbReference type="EMBL" id="WRL62685.1"/>
    </source>
</evidence>
<dbReference type="RefSeq" id="WP_324274037.1">
    <property type="nucleotide sequence ID" value="NZ_CP141261.1"/>
</dbReference>
<dbReference type="InterPro" id="IPR005754">
    <property type="entry name" value="Sortase"/>
</dbReference>
<keyword evidence="4" id="KW-1185">Reference proteome</keyword>
<dbReference type="NCBIfam" id="NF033748">
    <property type="entry name" value="class_F_sortase"/>
    <property type="match status" value="1"/>
</dbReference>
<keyword evidence="2" id="KW-0732">Signal</keyword>
<dbReference type="Proteomes" id="UP001324287">
    <property type="component" value="Chromosome"/>
</dbReference>
<accession>A0ABZ1AVU2</accession>
<organism evidence="3 4">
    <name type="scientific">Blastococcus brunescens</name>
    <dbReference type="NCBI Taxonomy" id="1564165"/>
    <lineage>
        <taxon>Bacteria</taxon>
        <taxon>Bacillati</taxon>
        <taxon>Actinomycetota</taxon>
        <taxon>Actinomycetes</taxon>
        <taxon>Geodermatophilales</taxon>
        <taxon>Geodermatophilaceae</taxon>
        <taxon>Blastococcus</taxon>
    </lineage>
</organism>
<dbReference type="InterPro" id="IPR023365">
    <property type="entry name" value="Sortase_dom-sf"/>
</dbReference>